<sequence length="247" mass="26757">MQKLLYPVVLSFFLLFATVAPVWAVTPSHDDHRSGFFRSFLNQLRENHRSHESESSEDTSSTTSLASADLSTEEALSDDHGDDGHGDGGHGGGGHGDHEHEPLPESKNLYSIEDLEMPMLIVNATTTFSFRVTSATGDPVTNSEVTVKFHSLESAGHGAKPKPQSLWQAEEKGDGYYEVTVRPGKEGQAAFIATVPGLYGEDVVIIPVEVEASPPSKIFLTSFSVFIIGTLIVSTLMRRQEQKKGGA</sequence>
<evidence type="ECO:0000256" key="3">
    <source>
        <dbReference type="SAM" id="SignalP"/>
    </source>
</evidence>
<feature type="chain" id="PRO_5024360543" evidence="3">
    <location>
        <begin position="25"/>
        <end position="247"/>
    </location>
</feature>
<dbReference type="RefSeq" id="WP_153723802.1">
    <property type="nucleotide sequence ID" value="NZ_CP045875.1"/>
</dbReference>
<accession>A0A5Q2MYG4</accession>
<dbReference type="AlphaFoldDB" id="A0A5Q2MYG4"/>
<feature type="region of interest" description="Disordered" evidence="1">
    <location>
        <begin position="47"/>
        <end position="104"/>
    </location>
</feature>
<organism evidence="4 5">
    <name type="scientific">Heliorestis convoluta</name>
    <dbReference type="NCBI Taxonomy" id="356322"/>
    <lineage>
        <taxon>Bacteria</taxon>
        <taxon>Bacillati</taxon>
        <taxon>Bacillota</taxon>
        <taxon>Clostridia</taxon>
        <taxon>Eubacteriales</taxon>
        <taxon>Heliobacteriaceae</taxon>
        <taxon>Heliorestis</taxon>
    </lineage>
</organism>
<feature type="compositionally biased region" description="Basic and acidic residues" evidence="1">
    <location>
        <begin position="77"/>
        <end position="88"/>
    </location>
</feature>
<keyword evidence="3" id="KW-0732">Signal</keyword>
<gene>
    <name evidence="4" type="ORF">FTV88_0007</name>
</gene>
<keyword evidence="2" id="KW-1133">Transmembrane helix</keyword>
<dbReference type="OrthoDB" id="2084486at2"/>
<dbReference type="InterPro" id="IPR013783">
    <property type="entry name" value="Ig-like_fold"/>
</dbReference>
<dbReference type="SUPFAM" id="SSF49373">
    <property type="entry name" value="Invasin/intimin cell-adhesion fragments"/>
    <property type="match status" value="1"/>
</dbReference>
<evidence type="ECO:0000313" key="4">
    <source>
        <dbReference type="EMBL" id="QGG46186.1"/>
    </source>
</evidence>
<dbReference type="EMBL" id="CP045875">
    <property type="protein sequence ID" value="QGG46186.1"/>
    <property type="molecule type" value="Genomic_DNA"/>
</dbReference>
<dbReference type="InterPro" id="IPR008964">
    <property type="entry name" value="Invasin/intimin_cell_adhesion"/>
</dbReference>
<keyword evidence="5" id="KW-1185">Reference proteome</keyword>
<dbReference type="Proteomes" id="UP000366051">
    <property type="component" value="Chromosome"/>
</dbReference>
<dbReference type="Gene3D" id="2.60.40.10">
    <property type="entry name" value="Immunoglobulins"/>
    <property type="match status" value="1"/>
</dbReference>
<dbReference type="KEGG" id="hcv:FTV88_0007"/>
<feature type="compositionally biased region" description="Low complexity" evidence="1">
    <location>
        <begin position="58"/>
        <end position="70"/>
    </location>
</feature>
<feature type="compositionally biased region" description="Basic and acidic residues" evidence="1">
    <location>
        <begin position="95"/>
        <end position="104"/>
    </location>
</feature>
<name>A0A5Q2MYG4_9FIRM</name>
<protein>
    <submittedName>
        <fullName evidence="4">Uncharacterized protein</fullName>
    </submittedName>
</protein>
<keyword evidence="2" id="KW-0472">Membrane</keyword>
<keyword evidence="2" id="KW-0812">Transmembrane</keyword>
<evidence type="ECO:0000256" key="1">
    <source>
        <dbReference type="SAM" id="MobiDB-lite"/>
    </source>
</evidence>
<evidence type="ECO:0000313" key="5">
    <source>
        <dbReference type="Proteomes" id="UP000366051"/>
    </source>
</evidence>
<evidence type="ECO:0000256" key="2">
    <source>
        <dbReference type="SAM" id="Phobius"/>
    </source>
</evidence>
<proteinExistence type="predicted"/>
<feature type="signal peptide" evidence="3">
    <location>
        <begin position="1"/>
        <end position="24"/>
    </location>
</feature>
<feature type="transmembrane region" description="Helical" evidence="2">
    <location>
        <begin position="218"/>
        <end position="237"/>
    </location>
</feature>
<reference evidence="5" key="1">
    <citation type="submission" date="2019-11" db="EMBL/GenBank/DDBJ databases">
        <title>Genome sequence of Heliorestis convoluta strain HH, an alkaliphilic and minimalistic phototrophic bacterium from a soda lake in Egypt.</title>
        <authorList>
            <person name="Dewey E.D."/>
            <person name="Stokes L.M."/>
            <person name="Burchell B.M."/>
            <person name="Shaffer K.N."/>
            <person name="Huntington A.M."/>
            <person name="Baker J.M."/>
            <person name="Nadendla S."/>
            <person name="Giglio M.G."/>
            <person name="Touchman J.W."/>
            <person name="Blankenship R.E."/>
            <person name="Madigan M.T."/>
            <person name="Sattley W.M."/>
        </authorList>
    </citation>
    <scope>NUCLEOTIDE SEQUENCE [LARGE SCALE GENOMIC DNA]</scope>
    <source>
        <strain evidence="5">HH</strain>
    </source>
</reference>